<feature type="coiled-coil region" evidence="1">
    <location>
        <begin position="68"/>
        <end position="149"/>
    </location>
</feature>
<evidence type="ECO:0000256" key="1">
    <source>
        <dbReference type="SAM" id="Coils"/>
    </source>
</evidence>
<reference evidence="2 3" key="1">
    <citation type="submission" date="2019-07" db="EMBL/GenBank/DDBJ databases">
        <title>Genomics analysis of Aphanomyces spp. identifies a new class of oomycete effector associated with host adaptation.</title>
        <authorList>
            <person name="Gaulin E."/>
        </authorList>
    </citation>
    <scope>NUCLEOTIDE SEQUENCE [LARGE SCALE GENOMIC DNA]</scope>
    <source>
        <strain evidence="2 3">ATCC 201684</strain>
    </source>
</reference>
<evidence type="ECO:0000313" key="2">
    <source>
        <dbReference type="EMBL" id="KAF0726922.1"/>
    </source>
</evidence>
<dbReference type="VEuPathDB" id="FungiDB:AeMF1_021083"/>
<name>A0A6G0WI98_9STRA</name>
<organism evidence="2 3">
    <name type="scientific">Aphanomyces euteiches</name>
    <dbReference type="NCBI Taxonomy" id="100861"/>
    <lineage>
        <taxon>Eukaryota</taxon>
        <taxon>Sar</taxon>
        <taxon>Stramenopiles</taxon>
        <taxon>Oomycota</taxon>
        <taxon>Saprolegniomycetes</taxon>
        <taxon>Saprolegniales</taxon>
        <taxon>Verrucalvaceae</taxon>
        <taxon>Aphanomyces</taxon>
    </lineage>
</organism>
<sequence>MTRTQRLLKRYKICCPLAATHETQACSLRRSFRNWFPLTCMLPAPAKTKGKKVLKEKPSVTKEQAAAITAAATKRKQEQRAREKAEKDELLRVKKELEDQLDALLQRLLHPVVRHDILPPHVREAVVRNRQLACEGRELRKRLEELQEVVAILTKWTSRMRLKPKPSMMETALLGHEEFRNYGHIWLCEKSLRMALCAHPFGPFKGRVKDDIVSWPHVGEDINGTSLEALQLHSQCTVMGDYEATNIEVVDFVHPEFIYCCGKYGPLRPSFLNLTALFRLKH</sequence>
<protein>
    <submittedName>
        <fullName evidence="2">Uncharacterized protein</fullName>
    </submittedName>
</protein>
<proteinExistence type="predicted"/>
<keyword evidence="1" id="KW-0175">Coiled coil</keyword>
<comment type="caution">
    <text evidence="2">The sequence shown here is derived from an EMBL/GenBank/DDBJ whole genome shotgun (WGS) entry which is preliminary data.</text>
</comment>
<dbReference type="AlphaFoldDB" id="A0A6G0WI98"/>
<gene>
    <name evidence="2" type="ORF">Ae201684_014913</name>
</gene>
<dbReference type="Proteomes" id="UP000481153">
    <property type="component" value="Unassembled WGS sequence"/>
</dbReference>
<accession>A0A6G0WI98</accession>
<evidence type="ECO:0000313" key="3">
    <source>
        <dbReference type="Proteomes" id="UP000481153"/>
    </source>
</evidence>
<dbReference type="EMBL" id="VJMJ01000204">
    <property type="protein sequence ID" value="KAF0726922.1"/>
    <property type="molecule type" value="Genomic_DNA"/>
</dbReference>
<keyword evidence="3" id="KW-1185">Reference proteome</keyword>